<dbReference type="KEGG" id="pno:SNOG_04088"/>
<dbReference type="Proteomes" id="UP000001055">
    <property type="component" value="Unassembled WGS sequence"/>
</dbReference>
<dbReference type="GeneID" id="5971381"/>
<dbReference type="PANTHER" id="PTHR31806">
    <property type="entry name" value="PURINE-CYTOSINE PERMEASE FCY2-RELATED"/>
    <property type="match status" value="1"/>
</dbReference>
<name>Q0UVX6_PHANO</name>
<dbReference type="HOGENOM" id="CLU_2237562_0_0_1"/>
<dbReference type="VEuPathDB" id="FungiDB:JI435_040880"/>
<organism evidence="2 3">
    <name type="scientific">Phaeosphaeria nodorum (strain SN15 / ATCC MYA-4574 / FGSC 10173)</name>
    <name type="common">Glume blotch fungus</name>
    <name type="synonym">Parastagonospora nodorum</name>
    <dbReference type="NCBI Taxonomy" id="321614"/>
    <lineage>
        <taxon>Eukaryota</taxon>
        <taxon>Fungi</taxon>
        <taxon>Dikarya</taxon>
        <taxon>Ascomycota</taxon>
        <taxon>Pezizomycotina</taxon>
        <taxon>Dothideomycetes</taxon>
        <taxon>Pleosporomycetidae</taxon>
        <taxon>Pleosporales</taxon>
        <taxon>Pleosporineae</taxon>
        <taxon>Phaeosphaeriaceae</taxon>
        <taxon>Parastagonospora</taxon>
    </lineage>
</organism>
<reference evidence="3" key="1">
    <citation type="journal article" date="2007" name="Plant Cell">
        <title>Dothideomycete-plant interactions illuminated by genome sequencing and EST analysis of the wheat pathogen Stagonospora nodorum.</title>
        <authorList>
            <person name="Hane J.K."/>
            <person name="Lowe R.G."/>
            <person name="Solomon P.S."/>
            <person name="Tan K.C."/>
            <person name="Schoch C.L."/>
            <person name="Spatafora J.W."/>
            <person name="Crous P.W."/>
            <person name="Kodira C."/>
            <person name="Birren B.W."/>
            <person name="Galagan J.E."/>
            <person name="Torriani S.F."/>
            <person name="McDonald B.A."/>
            <person name="Oliver R.P."/>
        </authorList>
    </citation>
    <scope>NUCLEOTIDE SEQUENCE [LARGE SCALE GENOMIC DNA]</scope>
    <source>
        <strain evidence="3">SN15 / ATCC MYA-4574 / FGSC 10173</strain>
    </source>
</reference>
<proteinExistence type="predicted"/>
<dbReference type="GO" id="GO:0016020">
    <property type="term" value="C:membrane"/>
    <property type="evidence" value="ECO:0007669"/>
    <property type="project" value="InterPro"/>
</dbReference>
<sequence length="105" mass="11661">MATEKSPDALEKFETSSVNAATLELGISEPVNALQRFCNRLDAVCGVEARGIERIPEEIRERDMSYKDYIHMFTIWFSMNCTANQLTLGVLGPVSYGLGLTDSIL</sequence>
<dbReference type="EMBL" id="CH445330">
    <property type="protein sequence ID" value="EAT87848.2"/>
    <property type="molecule type" value="Genomic_DNA"/>
</dbReference>
<dbReference type="PANTHER" id="PTHR31806:SF8">
    <property type="entry name" value="TRANSPORTER, PUTATIVE (AFU_ORTHOLOGUE AFUA_2G03000)-RELATED"/>
    <property type="match status" value="1"/>
</dbReference>
<dbReference type="AlphaFoldDB" id="Q0UVX6"/>
<evidence type="ECO:0000313" key="3">
    <source>
        <dbReference type="Proteomes" id="UP000001055"/>
    </source>
</evidence>
<dbReference type="RefSeq" id="XP_001794515.1">
    <property type="nucleotide sequence ID" value="XM_001794463.1"/>
</dbReference>
<keyword evidence="1" id="KW-0813">Transport</keyword>
<dbReference type="GO" id="GO:0022857">
    <property type="term" value="F:transmembrane transporter activity"/>
    <property type="evidence" value="ECO:0007669"/>
    <property type="project" value="InterPro"/>
</dbReference>
<protein>
    <submittedName>
        <fullName evidence="2">Uncharacterized protein</fullName>
    </submittedName>
</protein>
<gene>
    <name evidence="2" type="ORF">SNOG_04088</name>
</gene>
<evidence type="ECO:0000256" key="1">
    <source>
        <dbReference type="ARBA" id="ARBA00022448"/>
    </source>
</evidence>
<dbReference type="InterPro" id="IPR026030">
    <property type="entry name" value="Pur-cyt_permease_Fcy2/21/22"/>
</dbReference>
<dbReference type="InParanoid" id="Q0UVX6"/>
<accession>Q0UVX6</accession>
<evidence type="ECO:0000313" key="2">
    <source>
        <dbReference type="EMBL" id="EAT87848.2"/>
    </source>
</evidence>